<proteinExistence type="predicted"/>
<dbReference type="EMBL" id="UAWL01000006">
    <property type="protein sequence ID" value="SQB97410.1"/>
    <property type="molecule type" value="Genomic_DNA"/>
</dbReference>
<gene>
    <name evidence="1" type="ORF">NCTC13102_00141</name>
</gene>
<evidence type="ECO:0000313" key="1">
    <source>
        <dbReference type="EMBL" id="SQB97410.1"/>
    </source>
</evidence>
<organism evidence="1 2">
    <name type="scientific">Helicobacter fennelliae</name>
    <dbReference type="NCBI Taxonomy" id="215"/>
    <lineage>
        <taxon>Bacteria</taxon>
        <taxon>Pseudomonadati</taxon>
        <taxon>Campylobacterota</taxon>
        <taxon>Epsilonproteobacteria</taxon>
        <taxon>Campylobacterales</taxon>
        <taxon>Helicobacteraceae</taxon>
        <taxon>Helicobacter</taxon>
    </lineage>
</organism>
<reference evidence="1 2" key="1">
    <citation type="submission" date="2018-06" db="EMBL/GenBank/DDBJ databases">
        <authorList>
            <consortium name="Pathogen Informatics"/>
            <person name="Doyle S."/>
        </authorList>
    </citation>
    <scope>NUCLEOTIDE SEQUENCE [LARGE SCALE GENOMIC DNA]</scope>
    <source>
        <strain evidence="1 2">NCTC13102</strain>
    </source>
</reference>
<accession>A0A2X3DGM8</accession>
<dbReference type="Proteomes" id="UP000250166">
    <property type="component" value="Unassembled WGS sequence"/>
</dbReference>
<protein>
    <submittedName>
        <fullName evidence="1">Uncharacterized protein</fullName>
    </submittedName>
</protein>
<sequence length="338" mass="39223">MYFVFSSTIEFKEEGASGAMISQVIENTFQENTFNEYFAILRGCDWKFSDGMCQIEHDGTGELYAYYTLKKPLKLKGEVVFENLAQFDECDQSDMQSRLYIESDSKGFDFLKTFRLSVNSKQIAEQMQSQLPKWFLDGVAGEVRFQVSFEVENREEDIASSHYDEEGITKPHRAKIALALGQALCDFTTSKINVKNLQIRKISEKIVDKKAYQQVDILFGYGLILEDKDKFVNLRQSPNGKILTQIPTSQKDNILLIGLIDKHKVWRYYISQVDQDTIWEYYDQVLPYVGNNKNEWHKVLYFPPNINKTESALIGYIHKSQVEKMSYDEAEARSGRQR</sequence>
<dbReference type="AlphaFoldDB" id="A0A2X3DGM8"/>
<evidence type="ECO:0000313" key="2">
    <source>
        <dbReference type="Proteomes" id="UP000250166"/>
    </source>
</evidence>
<name>A0A2X3DGM8_9HELI</name>